<dbReference type="HOGENOM" id="CLU_3142170_0_0_6"/>
<gene>
    <name evidence="2" type="ordered locus">VV2004</name>
</gene>
<evidence type="ECO:0000313" key="2">
    <source>
        <dbReference type="EMBL" id="BAC94769.1"/>
    </source>
</evidence>
<reference evidence="2 3" key="1">
    <citation type="journal article" date="2003" name="Genome Res.">
        <title>Comparative genome analysis of Vibrio vulnificus, a marine pathogen.</title>
        <authorList>
            <person name="Chen C.Y."/>
            <person name="Wu K.M."/>
            <person name="Chang Y.C."/>
            <person name="Chang C.H."/>
            <person name="Tsai H.C."/>
            <person name="Liao T.L."/>
            <person name="Liu Y.M."/>
            <person name="Chen H.J."/>
            <person name="Shen A.B."/>
            <person name="Li J.C."/>
            <person name="Su T.L."/>
            <person name="Shao C.P."/>
            <person name="Lee C.T."/>
            <person name="Hor L.I."/>
            <person name="Tsai S.F."/>
        </authorList>
    </citation>
    <scope>NUCLEOTIDE SEQUENCE [LARGE SCALE GENOMIC DNA]</scope>
    <source>
        <strain evidence="2 3">YJ016</strain>
    </source>
</reference>
<sequence>MRKNRRNHHHQHRQHDHGHLNQRDFARQFTGSFFNIERALSTRIFTDLT</sequence>
<organism evidence="2 3">
    <name type="scientific">Vibrio vulnificus (strain YJ016)</name>
    <dbReference type="NCBI Taxonomy" id="196600"/>
    <lineage>
        <taxon>Bacteria</taxon>
        <taxon>Pseudomonadati</taxon>
        <taxon>Pseudomonadota</taxon>
        <taxon>Gammaproteobacteria</taxon>
        <taxon>Vibrionales</taxon>
        <taxon>Vibrionaceae</taxon>
        <taxon>Vibrio</taxon>
    </lineage>
</organism>
<name>Q7MK05_VIBVY</name>
<dbReference type="KEGG" id="vvy:VV2004"/>
<dbReference type="EMBL" id="BA000037">
    <property type="protein sequence ID" value="BAC94769.1"/>
    <property type="molecule type" value="Genomic_DNA"/>
</dbReference>
<feature type="region of interest" description="Disordered" evidence="1">
    <location>
        <begin position="1"/>
        <end position="24"/>
    </location>
</feature>
<evidence type="ECO:0000313" key="3">
    <source>
        <dbReference type="Proteomes" id="UP000002675"/>
    </source>
</evidence>
<proteinExistence type="predicted"/>
<feature type="compositionally biased region" description="Basic residues" evidence="1">
    <location>
        <begin position="1"/>
        <end position="16"/>
    </location>
</feature>
<protein>
    <submittedName>
        <fullName evidence="2">Uncharacterized protein</fullName>
    </submittedName>
</protein>
<dbReference type="Proteomes" id="UP000002675">
    <property type="component" value="Chromosome I"/>
</dbReference>
<accession>Q7MK05</accession>
<dbReference type="AlphaFoldDB" id="Q7MK05"/>
<evidence type="ECO:0000256" key="1">
    <source>
        <dbReference type="SAM" id="MobiDB-lite"/>
    </source>
</evidence>